<protein>
    <submittedName>
        <fullName evidence="1">YqjF family protein</fullName>
    </submittedName>
</protein>
<gene>
    <name evidence="1" type="ORF">ACFOWM_00750</name>
</gene>
<dbReference type="PANTHER" id="PTHR39186:SF1">
    <property type="entry name" value="DUF2071 DOMAIN-CONTAINING PROTEIN"/>
    <property type="match status" value="1"/>
</dbReference>
<proteinExistence type="predicted"/>
<dbReference type="InterPro" id="IPR018644">
    <property type="entry name" value="DUF2071"/>
</dbReference>
<dbReference type="EMBL" id="JBHSCZ010000001">
    <property type="protein sequence ID" value="MFC4261391.1"/>
    <property type="molecule type" value="Genomic_DNA"/>
</dbReference>
<comment type="caution">
    <text evidence="1">The sequence shown here is derived from an EMBL/GenBank/DDBJ whole genome shotgun (WGS) entry which is preliminary data.</text>
</comment>
<dbReference type="Pfam" id="PF09844">
    <property type="entry name" value="DUF2071"/>
    <property type="match status" value="1"/>
</dbReference>
<organism evidence="1 2">
    <name type="scientific">Ferruginibacter yonginensis</name>
    <dbReference type="NCBI Taxonomy" id="1310416"/>
    <lineage>
        <taxon>Bacteria</taxon>
        <taxon>Pseudomonadati</taxon>
        <taxon>Bacteroidota</taxon>
        <taxon>Chitinophagia</taxon>
        <taxon>Chitinophagales</taxon>
        <taxon>Chitinophagaceae</taxon>
        <taxon>Ferruginibacter</taxon>
    </lineage>
</organism>
<dbReference type="Proteomes" id="UP001595907">
    <property type="component" value="Unassembled WGS sequence"/>
</dbReference>
<reference evidence="2" key="1">
    <citation type="journal article" date="2019" name="Int. J. Syst. Evol. Microbiol.">
        <title>The Global Catalogue of Microorganisms (GCM) 10K type strain sequencing project: providing services to taxonomists for standard genome sequencing and annotation.</title>
        <authorList>
            <consortium name="The Broad Institute Genomics Platform"/>
            <consortium name="The Broad Institute Genome Sequencing Center for Infectious Disease"/>
            <person name="Wu L."/>
            <person name="Ma J."/>
        </authorList>
    </citation>
    <scope>NUCLEOTIDE SEQUENCE [LARGE SCALE GENOMIC DNA]</scope>
    <source>
        <strain evidence="2">CECT 8289</strain>
    </source>
</reference>
<dbReference type="RefSeq" id="WP_379705648.1">
    <property type="nucleotide sequence ID" value="NZ_JBHSCZ010000001.1"/>
</dbReference>
<keyword evidence="2" id="KW-1185">Reference proteome</keyword>
<dbReference type="PANTHER" id="PTHR39186">
    <property type="entry name" value="DUF2071 FAMILY PROTEIN"/>
    <property type="match status" value="1"/>
</dbReference>
<accession>A0ABV8QMD6</accession>
<evidence type="ECO:0000313" key="1">
    <source>
        <dbReference type="EMBL" id="MFC4261391.1"/>
    </source>
</evidence>
<name>A0ABV8QMD6_9BACT</name>
<sequence>MGKHFLTAEWNNLIMANYTIDPAILQPFVPKHTELDFYEGKCYVSLIGFMFEKVKLLGFTIPFHVNFEEINLRFYVRKKDGDTWKRGAVFIKEIVPKHAITLVANALYREKYVTLPTKHFFTKDAAQIHLGYHWKFKKQWFKLEATTNANAVPMLPGSKEEFIAEHYWGYSKYSDTTTFEYGVTHPTWLVHEVNNYTIDVDFEQLYGPSFAYLNNAIPDTVFMAQGSPIGILHKNNLR</sequence>
<evidence type="ECO:0000313" key="2">
    <source>
        <dbReference type="Proteomes" id="UP001595907"/>
    </source>
</evidence>